<evidence type="ECO:0000313" key="6">
    <source>
        <dbReference type="EMBL" id="GAA4398100.1"/>
    </source>
</evidence>
<dbReference type="SUPFAM" id="SSF48452">
    <property type="entry name" value="TPR-like"/>
    <property type="match status" value="1"/>
</dbReference>
<feature type="repeat" description="TPR" evidence="3">
    <location>
        <begin position="551"/>
        <end position="584"/>
    </location>
</feature>
<dbReference type="EMBL" id="BAABHB010000001">
    <property type="protein sequence ID" value="GAA4398100.1"/>
    <property type="molecule type" value="Genomic_DNA"/>
</dbReference>
<feature type="repeat" description="TPR" evidence="3">
    <location>
        <begin position="449"/>
        <end position="482"/>
    </location>
</feature>
<feature type="transmembrane region" description="Helical" evidence="4">
    <location>
        <begin position="161"/>
        <end position="190"/>
    </location>
</feature>
<accession>A0ABP8JZR2</accession>
<evidence type="ECO:0000256" key="3">
    <source>
        <dbReference type="PROSITE-ProRule" id="PRU00339"/>
    </source>
</evidence>
<dbReference type="PROSITE" id="PS50005">
    <property type="entry name" value="TPR"/>
    <property type="match status" value="3"/>
</dbReference>
<dbReference type="InterPro" id="IPR013105">
    <property type="entry name" value="TPR_2"/>
</dbReference>
<feature type="repeat" description="TPR" evidence="3">
    <location>
        <begin position="517"/>
        <end position="550"/>
    </location>
</feature>
<dbReference type="InterPro" id="IPR052346">
    <property type="entry name" value="O-mannosyl-transferase_TMTC"/>
</dbReference>
<keyword evidence="4" id="KW-0812">Transmembrane</keyword>
<keyword evidence="4" id="KW-1133">Transmembrane helix</keyword>
<keyword evidence="1" id="KW-0677">Repeat</keyword>
<evidence type="ECO:0000256" key="1">
    <source>
        <dbReference type="ARBA" id="ARBA00022737"/>
    </source>
</evidence>
<feature type="transmembrane region" description="Helical" evidence="4">
    <location>
        <begin position="316"/>
        <end position="339"/>
    </location>
</feature>
<gene>
    <name evidence="6" type="ORF">GCM10023187_08320</name>
</gene>
<organism evidence="6 7">
    <name type="scientific">Nibrella viscosa</name>
    <dbReference type="NCBI Taxonomy" id="1084524"/>
    <lineage>
        <taxon>Bacteria</taxon>
        <taxon>Pseudomonadati</taxon>
        <taxon>Bacteroidota</taxon>
        <taxon>Cytophagia</taxon>
        <taxon>Cytophagales</taxon>
        <taxon>Spirosomataceae</taxon>
        <taxon>Nibrella</taxon>
    </lineage>
</organism>
<dbReference type="InterPro" id="IPR011990">
    <property type="entry name" value="TPR-like_helical_dom_sf"/>
</dbReference>
<dbReference type="Pfam" id="PF13181">
    <property type="entry name" value="TPR_8"/>
    <property type="match status" value="1"/>
</dbReference>
<dbReference type="SMART" id="SM00028">
    <property type="entry name" value="TPR"/>
    <property type="match status" value="5"/>
</dbReference>
<dbReference type="Gene3D" id="1.25.40.10">
    <property type="entry name" value="Tetratricopeptide repeat domain"/>
    <property type="match status" value="2"/>
</dbReference>
<feature type="transmembrane region" description="Helical" evidence="4">
    <location>
        <begin position="210"/>
        <end position="237"/>
    </location>
</feature>
<keyword evidence="2 3" id="KW-0802">TPR repeat</keyword>
<dbReference type="Pfam" id="PF13231">
    <property type="entry name" value="PMT_2"/>
    <property type="match status" value="1"/>
</dbReference>
<reference evidence="7" key="1">
    <citation type="journal article" date="2019" name="Int. J. Syst. Evol. Microbiol.">
        <title>The Global Catalogue of Microorganisms (GCM) 10K type strain sequencing project: providing services to taxonomists for standard genome sequencing and annotation.</title>
        <authorList>
            <consortium name="The Broad Institute Genomics Platform"/>
            <consortium name="The Broad Institute Genome Sequencing Center for Infectious Disease"/>
            <person name="Wu L."/>
            <person name="Ma J."/>
        </authorList>
    </citation>
    <scope>NUCLEOTIDE SEQUENCE [LARGE SCALE GENOMIC DNA]</scope>
    <source>
        <strain evidence="7">JCM 17925</strain>
    </source>
</reference>
<feature type="transmembrane region" description="Helical" evidence="4">
    <location>
        <begin position="345"/>
        <end position="361"/>
    </location>
</feature>
<keyword evidence="4" id="KW-0472">Membrane</keyword>
<evidence type="ECO:0000256" key="4">
    <source>
        <dbReference type="SAM" id="Phobius"/>
    </source>
</evidence>
<evidence type="ECO:0000313" key="7">
    <source>
        <dbReference type="Proteomes" id="UP001500936"/>
    </source>
</evidence>
<keyword evidence="7" id="KW-1185">Reference proteome</keyword>
<dbReference type="Pfam" id="PF07719">
    <property type="entry name" value="TPR_2"/>
    <property type="match status" value="1"/>
</dbReference>
<dbReference type="PANTHER" id="PTHR44227">
    <property type="match status" value="1"/>
</dbReference>
<feature type="domain" description="Glycosyltransferase RgtA/B/C/D-like" evidence="5">
    <location>
        <begin position="65"/>
        <end position="217"/>
    </location>
</feature>
<proteinExistence type="predicted"/>
<evidence type="ECO:0000256" key="2">
    <source>
        <dbReference type="ARBA" id="ARBA00022803"/>
    </source>
</evidence>
<dbReference type="InterPro" id="IPR019734">
    <property type="entry name" value="TPR_rpt"/>
</dbReference>
<evidence type="ECO:0000259" key="5">
    <source>
        <dbReference type="Pfam" id="PF13231"/>
    </source>
</evidence>
<comment type="caution">
    <text evidence="6">The sequence shown here is derived from an EMBL/GenBank/DDBJ whole genome shotgun (WGS) entry which is preliminary data.</text>
</comment>
<feature type="transmembrane region" description="Helical" evidence="4">
    <location>
        <begin position="290"/>
        <end position="309"/>
    </location>
</feature>
<feature type="transmembrane region" description="Helical" evidence="4">
    <location>
        <begin position="373"/>
        <end position="390"/>
    </location>
</feature>
<name>A0ABP8JZR2_9BACT</name>
<dbReference type="PANTHER" id="PTHR44227:SF3">
    <property type="entry name" value="PROTEIN O-MANNOSYL-TRANSFERASE TMTC4"/>
    <property type="match status" value="1"/>
</dbReference>
<feature type="transmembrane region" description="Helical" evidence="4">
    <location>
        <begin position="82"/>
        <end position="102"/>
    </location>
</feature>
<feature type="transmembrane region" description="Helical" evidence="4">
    <location>
        <begin position="249"/>
        <end position="270"/>
    </location>
</feature>
<dbReference type="Proteomes" id="UP001500936">
    <property type="component" value="Unassembled WGS sequence"/>
</dbReference>
<dbReference type="InterPro" id="IPR038731">
    <property type="entry name" value="RgtA/B/C-like"/>
</dbReference>
<sequence>MWYGLIGLAALGVLFAFSFGFGNSFVDWDDMEYVAENASVLHPTAASLKALWQMPVALNYHPVTMMSLAANAALSGARPTPFIVTNVLLHVLNTLLVFALAYRLSRKNPWVGFFTALLWGLHPMHVESVIWVSERKDVLYTFFFLLACLSYLRYQSTHKTAWLVTTFGLFVLACLSKAMAVVLPVVLVLIDYVQGRPPLSRKHLMEKVPFLLVALCVGWMAVTIQGGGDFYGLLTVAGRPKEALGHEPFAFRWLVYGSFGFLMYLVRLLIPFGLSALYPYPPDVTQIPTHYWLGPLAFLSYLGVMGWAFRHNRRVVAFGLAFFLVTILLVLQFMTVGTALMADRYSYLAYVGLLYPIVSGFERSSRSNQTNRMAWRVGVSLFALICFYGTTQQVQVWRTTETLWLNALRYYPNDDQIHERLATYYGKENQLDKAELHFTAALADGTNRYRVFEGLGNVYGLKGEPRKAIDMYNQALRLDSTQGDTYYNRGLTKLKLNPETAVPDFTKALELMPYKDTLVLPQRAFAYLQARQYTAALADYDRVLTRQPGNAVAWHNRGVCRFNLGDRAGALADIRQALTLNPAYSEARQNLSALERLN</sequence>
<protein>
    <submittedName>
        <fullName evidence="6">Tetratricopeptide repeat protein</fullName>
    </submittedName>
</protein>
<feature type="transmembrane region" description="Helical" evidence="4">
    <location>
        <begin position="109"/>
        <end position="126"/>
    </location>
</feature>
<feature type="transmembrane region" description="Helical" evidence="4">
    <location>
        <begin position="138"/>
        <end position="154"/>
    </location>
</feature>